<name>A0AAN8QZ26_9TELE</name>
<dbReference type="EMBL" id="JAGTTL010000010">
    <property type="protein sequence ID" value="KAK6317586.1"/>
    <property type="molecule type" value="Genomic_DNA"/>
</dbReference>
<feature type="region of interest" description="Disordered" evidence="1">
    <location>
        <begin position="51"/>
        <end position="112"/>
    </location>
</feature>
<dbReference type="Proteomes" id="UP001356427">
    <property type="component" value="Unassembled WGS sequence"/>
</dbReference>
<comment type="caution">
    <text evidence="2">The sequence shown here is derived from an EMBL/GenBank/DDBJ whole genome shotgun (WGS) entry which is preliminary data.</text>
</comment>
<organism evidence="2 3">
    <name type="scientific">Coregonus suidteri</name>
    <dbReference type="NCBI Taxonomy" id="861788"/>
    <lineage>
        <taxon>Eukaryota</taxon>
        <taxon>Metazoa</taxon>
        <taxon>Chordata</taxon>
        <taxon>Craniata</taxon>
        <taxon>Vertebrata</taxon>
        <taxon>Euteleostomi</taxon>
        <taxon>Actinopterygii</taxon>
        <taxon>Neopterygii</taxon>
        <taxon>Teleostei</taxon>
        <taxon>Protacanthopterygii</taxon>
        <taxon>Salmoniformes</taxon>
        <taxon>Salmonidae</taxon>
        <taxon>Coregoninae</taxon>
        <taxon>Coregonus</taxon>
    </lineage>
</organism>
<protein>
    <submittedName>
        <fullName evidence="2">Uncharacterized protein</fullName>
    </submittedName>
</protein>
<feature type="compositionally biased region" description="Basic and acidic residues" evidence="1">
    <location>
        <begin position="89"/>
        <end position="100"/>
    </location>
</feature>
<reference evidence="2 3" key="1">
    <citation type="submission" date="2021-04" db="EMBL/GenBank/DDBJ databases">
        <authorList>
            <person name="De Guttry C."/>
            <person name="Zahm M."/>
            <person name="Klopp C."/>
            <person name="Cabau C."/>
            <person name="Louis A."/>
            <person name="Berthelot C."/>
            <person name="Parey E."/>
            <person name="Roest Crollius H."/>
            <person name="Montfort J."/>
            <person name="Robinson-Rechavi M."/>
            <person name="Bucao C."/>
            <person name="Bouchez O."/>
            <person name="Gislard M."/>
            <person name="Lluch J."/>
            <person name="Milhes M."/>
            <person name="Lampietro C."/>
            <person name="Lopez Roques C."/>
            <person name="Donnadieu C."/>
            <person name="Braasch I."/>
            <person name="Desvignes T."/>
            <person name="Postlethwait J."/>
            <person name="Bobe J."/>
            <person name="Wedekind C."/>
            <person name="Guiguen Y."/>
        </authorList>
    </citation>
    <scope>NUCLEOTIDE SEQUENCE [LARGE SCALE GENOMIC DNA]</scope>
    <source>
        <strain evidence="2">Cs_M1</strain>
        <tissue evidence="2">Blood</tissue>
    </source>
</reference>
<evidence type="ECO:0000313" key="2">
    <source>
        <dbReference type="EMBL" id="KAK6317586.1"/>
    </source>
</evidence>
<evidence type="ECO:0000256" key="1">
    <source>
        <dbReference type="SAM" id="MobiDB-lite"/>
    </source>
</evidence>
<gene>
    <name evidence="2" type="ORF">J4Q44_G00129860</name>
</gene>
<sequence length="112" mass="12794">MSKLHRLSVFITEQLSAVAVEIFVVVEKTIAEVQGENDRLRGLLLDHLGADPNQLTLPEDEVPPKQQEWSPRPGQEDPEPTQITEEQEELRTSQEEEKLQRLSKSKQFCSSE</sequence>
<keyword evidence="3" id="KW-1185">Reference proteome</keyword>
<dbReference type="AlphaFoldDB" id="A0AAN8QZ26"/>
<evidence type="ECO:0000313" key="3">
    <source>
        <dbReference type="Proteomes" id="UP001356427"/>
    </source>
</evidence>
<accession>A0AAN8QZ26</accession>
<proteinExistence type="predicted"/>